<dbReference type="GO" id="GO:0004422">
    <property type="term" value="F:hypoxanthine phosphoribosyltransferase activity"/>
    <property type="evidence" value="ECO:0007669"/>
    <property type="project" value="InterPro"/>
</dbReference>
<dbReference type="GO" id="GO:0032264">
    <property type="term" value="P:IMP salvage"/>
    <property type="evidence" value="ECO:0007669"/>
    <property type="project" value="UniProtKB-UniPathway"/>
</dbReference>
<dbReference type="Proteomes" id="UP000440713">
    <property type="component" value="Unassembled WGS sequence"/>
</dbReference>
<keyword evidence="10 16" id="KW-0479">Metal-binding</keyword>
<dbReference type="GO" id="GO:0032263">
    <property type="term" value="P:GMP salvage"/>
    <property type="evidence" value="ECO:0007669"/>
    <property type="project" value="TreeGrafter"/>
</dbReference>
<evidence type="ECO:0000256" key="5">
    <source>
        <dbReference type="ARBA" id="ARBA00004676"/>
    </source>
</evidence>
<keyword evidence="9 16" id="KW-0808">Transferase</keyword>
<evidence type="ECO:0000256" key="14">
    <source>
        <dbReference type="ARBA" id="ARBA00048811"/>
    </source>
</evidence>
<evidence type="ECO:0000256" key="4">
    <source>
        <dbReference type="ARBA" id="ARBA00004669"/>
    </source>
</evidence>
<evidence type="ECO:0000256" key="15">
    <source>
        <dbReference type="ARBA" id="ARBA00049402"/>
    </source>
</evidence>
<comment type="cofactor">
    <cofactor evidence="1 16">
        <name>Mg(2+)</name>
        <dbReference type="ChEBI" id="CHEBI:18420"/>
    </cofactor>
</comment>
<keyword evidence="19" id="KW-1185">Reference proteome</keyword>
<dbReference type="NCBIfam" id="TIGR01203">
    <property type="entry name" value="HGPRTase"/>
    <property type="match status" value="1"/>
</dbReference>
<evidence type="ECO:0000259" key="17">
    <source>
        <dbReference type="Pfam" id="PF00156"/>
    </source>
</evidence>
<comment type="catalytic activity">
    <reaction evidence="15">
        <text>IMP + diphosphate = hypoxanthine + 5-phospho-alpha-D-ribose 1-diphosphate</text>
        <dbReference type="Rhea" id="RHEA:17973"/>
        <dbReference type="ChEBI" id="CHEBI:17368"/>
        <dbReference type="ChEBI" id="CHEBI:33019"/>
        <dbReference type="ChEBI" id="CHEBI:58017"/>
        <dbReference type="ChEBI" id="CHEBI:58053"/>
        <dbReference type="EC" id="2.4.2.8"/>
    </reaction>
    <physiologicalReaction direction="right-to-left" evidence="15">
        <dbReference type="Rhea" id="RHEA:17975"/>
    </physiologicalReaction>
</comment>
<evidence type="ECO:0000256" key="13">
    <source>
        <dbReference type="ARBA" id="ARBA00022842"/>
    </source>
</evidence>
<dbReference type="PANTHER" id="PTHR43340:SF1">
    <property type="entry name" value="HYPOXANTHINE PHOSPHORIBOSYLTRANSFERASE"/>
    <property type="match status" value="1"/>
</dbReference>
<evidence type="ECO:0000256" key="8">
    <source>
        <dbReference type="ARBA" id="ARBA00022676"/>
    </source>
</evidence>
<comment type="function">
    <text evidence="2">Purine salvage pathway enzyme that catalyzes the transfer of the ribosyl-5-phosphate group from 5-phospho-alpha-D-ribose 1-diphosphate (PRPP) to the N9 position of the 6-oxopurines hypoxanthine and guanine to form the corresponding ribonucleotides IMP (inosine 5'-monophosphate) and GMP (guanosine 5'-monophosphate), with the release of PPi.</text>
</comment>
<organism evidence="18 19">
    <name type="scientific">Peptostreptococcus porci</name>
    <dbReference type="NCBI Taxonomy" id="2652282"/>
    <lineage>
        <taxon>Bacteria</taxon>
        <taxon>Bacillati</taxon>
        <taxon>Bacillota</taxon>
        <taxon>Clostridia</taxon>
        <taxon>Peptostreptococcales</taxon>
        <taxon>Peptostreptococcaceae</taxon>
        <taxon>Peptostreptococcus</taxon>
    </lineage>
</organism>
<comment type="pathway">
    <text evidence="4 16">Purine metabolism; IMP biosynthesis via salvage pathway; IMP from hypoxanthine: step 1/1.</text>
</comment>
<comment type="catalytic activity">
    <reaction evidence="14">
        <text>GMP + diphosphate = guanine + 5-phospho-alpha-D-ribose 1-diphosphate</text>
        <dbReference type="Rhea" id="RHEA:25424"/>
        <dbReference type="ChEBI" id="CHEBI:16235"/>
        <dbReference type="ChEBI" id="CHEBI:33019"/>
        <dbReference type="ChEBI" id="CHEBI:58017"/>
        <dbReference type="ChEBI" id="CHEBI:58115"/>
        <dbReference type="EC" id="2.4.2.8"/>
    </reaction>
    <physiologicalReaction direction="right-to-left" evidence="14">
        <dbReference type="Rhea" id="RHEA:25426"/>
    </physiologicalReaction>
</comment>
<sequence length="174" mass="19421">MYKLSGVLLSENEIKQKVNELAQVIESDYEGQDILLVGILKGASVFVADLMRAIKLDVNIDFMSVSSYGSGTTSSGTVKILKDLDVDIDGKNVLIVEDIIDSGATLRNLYDTLMTRNPKSLRLCTLLDKPSRRKVNIDVDYVGFVIEDKFIVGYGIDYDEKYRNLPYIGIVEDI</sequence>
<dbReference type="AlphaFoldDB" id="A0A6N7X164"/>
<evidence type="ECO:0000256" key="1">
    <source>
        <dbReference type="ARBA" id="ARBA00001946"/>
    </source>
</evidence>
<dbReference type="GO" id="GO:0005829">
    <property type="term" value="C:cytosol"/>
    <property type="evidence" value="ECO:0007669"/>
    <property type="project" value="TreeGrafter"/>
</dbReference>
<keyword evidence="7 16" id="KW-0963">Cytoplasm</keyword>
<evidence type="ECO:0000313" key="19">
    <source>
        <dbReference type="Proteomes" id="UP000440713"/>
    </source>
</evidence>
<evidence type="ECO:0000256" key="11">
    <source>
        <dbReference type="ARBA" id="ARBA00022726"/>
    </source>
</evidence>
<comment type="caution">
    <text evidence="18">The sequence shown here is derived from an EMBL/GenBank/DDBJ whole genome shotgun (WGS) entry which is preliminary data.</text>
</comment>
<name>A0A6N7X164_9FIRM</name>
<comment type="subcellular location">
    <subcellularLocation>
        <location evidence="3 16">Cytoplasm</location>
    </subcellularLocation>
</comment>
<evidence type="ECO:0000313" key="18">
    <source>
        <dbReference type="EMBL" id="MST61861.1"/>
    </source>
</evidence>
<keyword evidence="11 16" id="KW-0660">Purine salvage</keyword>
<dbReference type="InterPro" id="IPR000836">
    <property type="entry name" value="PRTase_dom"/>
</dbReference>
<keyword evidence="12 16" id="KW-0547">Nucleotide-binding</keyword>
<dbReference type="Gene3D" id="3.40.50.2020">
    <property type="match status" value="1"/>
</dbReference>
<dbReference type="EMBL" id="VUNE01000001">
    <property type="protein sequence ID" value="MST61861.1"/>
    <property type="molecule type" value="Genomic_DNA"/>
</dbReference>
<evidence type="ECO:0000256" key="3">
    <source>
        <dbReference type="ARBA" id="ARBA00004496"/>
    </source>
</evidence>
<dbReference type="GO" id="GO:0006166">
    <property type="term" value="P:purine ribonucleoside salvage"/>
    <property type="evidence" value="ECO:0007669"/>
    <property type="project" value="UniProtKB-KW"/>
</dbReference>
<comment type="pathway">
    <text evidence="5">Purine metabolism; GMP biosynthesis via salvage pathway; GMP from guanine: step 1/1.</text>
</comment>
<feature type="domain" description="Phosphoribosyltransferase" evidence="17">
    <location>
        <begin position="11"/>
        <end position="158"/>
    </location>
</feature>
<evidence type="ECO:0000256" key="16">
    <source>
        <dbReference type="RuleBase" id="RU364099"/>
    </source>
</evidence>
<evidence type="ECO:0000256" key="9">
    <source>
        <dbReference type="ARBA" id="ARBA00022679"/>
    </source>
</evidence>
<protein>
    <recommendedName>
        <fullName evidence="16">Hypoxanthine phosphoribosyltransferase</fullName>
        <ecNumber evidence="16">2.4.2.8</ecNumber>
    </recommendedName>
</protein>
<gene>
    <name evidence="18" type="primary">hpt</name>
    <name evidence="18" type="ORF">FYJ71_02590</name>
</gene>
<dbReference type="GO" id="GO:0006178">
    <property type="term" value="P:guanine salvage"/>
    <property type="evidence" value="ECO:0007669"/>
    <property type="project" value="TreeGrafter"/>
</dbReference>
<dbReference type="UniPathway" id="UPA00591">
    <property type="reaction ID" value="UER00648"/>
</dbReference>
<proteinExistence type="inferred from homology"/>
<dbReference type="PANTHER" id="PTHR43340">
    <property type="entry name" value="HYPOXANTHINE-GUANINE PHOSPHORIBOSYLTRANSFERASE"/>
    <property type="match status" value="1"/>
</dbReference>
<reference evidence="18 19" key="1">
    <citation type="submission" date="2019-08" db="EMBL/GenBank/DDBJ databases">
        <title>In-depth cultivation of the pig gut microbiome towards novel bacterial diversity and tailored functional studies.</title>
        <authorList>
            <person name="Wylensek D."/>
            <person name="Hitch T.C.A."/>
            <person name="Clavel T."/>
        </authorList>
    </citation>
    <scope>NUCLEOTIDE SEQUENCE [LARGE SCALE GENOMIC DNA]</scope>
    <source>
        <strain evidence="18 19">WCA-SAB-591-4A-A</strain>
    </source>
</reference>
<dbReference type="GO" id="GO:0000287">
    <property type="term" value="F:magnesium ion binding"/>
    <property type="evidence" value="ECO:0007669"/>
    <property type="project" value="TreeGrafter"/>
</dbReference>
<dbReference type="InterPro" id="IPR050408">
    <property type="entry name" value="HGPRT"/>
</dbReference>
<evidence type="ECO:0000256" key="10">
    <source>
        <dbReference type="ARBA" id="ARBA00022723"/>
    </source>
</evidence>
<comment type="similarity">
    <text evidence="6 16">Belongs to the purine/pyrimidine phosphoribosyltransferase family.</text>
</comment>
<dbReference type="GO" id="GO:0046100">
    <property type="term" value="P:hypoxanthine metabolic process"/>
    <property type="evidence" value="ECO:0007669"/>
    <property type="project" value="TreeGrafter"/>
</dbReference>
<evidence type="ECO:0000256" key="7">
    <source>
        <dbReference type="ARBA" id="ARBA00022490"/>
    </source>
</evidence>
<dbReference type="CDD" id="cd06223">
    <property type="entry name" value="PRTases_typeI"/>
    <property type="match status" value="1"/>
</dbReference>
<dbReference type="SUPFAM" id="SSF53271">
    <property type="entry name" value="PRTase-like"/>
    <property type="match status" value="1"/>
</dbReference>
<evidence type="ECO:0000256" key="12">
    <source>
        <dbReference type="ARBA" id="ARBA00022741"/>
    </source>
</evidence>
<evidence type="ECO:0000256" key="2">
    <source>
        <dbReference type="ARBA" id="ARBA00002049"/>
    </source>
</evidence>
<dbReference type="FunFam" id="3.40.50.2020:FF:000006">
    <property type="entry name" value="Hypoxanthine phosphoribosyltransferase"/>
    <property type="match status" value="1"/>
</dbReference>
<dbReference type="InterPro" id="IPR029057">
    <property type="entry name" value="PRTase-like"/>
</dbReference>
<accession>A0A6N7X164</accession>
<dbReference type="Pfam" id="PF00156">
    <property type="entry name" value="Pribosyltran"/>
    <property type="match status" value="1"/>
</dbReference>
<dbReference type="InterPro" id="IPR005904">
    <property type="entry name" value="Hxn_phspho_trans"/>
</dbReference>
<keyword evidence="13 16" id="KW-0460">Magnesium</keyword>
<dbReference type="EC" id="2.4.2.8" evidence="16"/>
<evidence type="ECO:0000256" key="6">
    <source>
        <dbReference type="ARBA" id="ARBA00008391"/>
    </source>
</evidence>
<dbReference type="RefSeq" id="WP_154537235.1">
    <property type="nucleotide sequence ID" value="NZ_JAQYHJ010000077.1"/>
</dbReference>
<dbReference type="GO" id="GO:0000166">
    <property type="term" value="F:nucleotide binding"/>
    <property type="evidence" value="ECO:0007669"/>
    <property type="project" value="UniProtKB-KW"/>
</dbReference>
<dbReference type="GO" id="GO:0052657">
    <property type="term" value="F:guanine phosphoribosyltransferase activity"/>
    <property type="evidence" value="ECO:0007669"/>
    <property type="project" value="UniProtKB-ARBA"/>
</dbReference>
<keyword evidence="8 16" id="KW-0328">Glycosyltransferase</keyword>